<dbReference type="GO" id="GO:0015031">
    <property type="term" value="P:protein transport"/>
    <property type="evidence" value="ECO:0007669"/>
    <property type="project" value="UniProtKB-KW"/>
</dbReference>
<protein>
    <recommendedName>
        <fullName evidence="3">Flagellar FliJ protein</fullName>
    </recommendedName>
</protein>
<evidence type="ECO:0000256" key="1">
    <source>
        <dbReference type="ARBA" id="ARBA00004413"/>
    </source>
</evidence>
<dbReference type="GO" id="GO:0009288">
    <property type="term" value="C:bacterial-type flagellum"/>
    <property type="evidence" value="ECO:0007669"/>
    <property type="project" value="InterPro"/>
</dbReference>
<feature type="compositionally biased region" description="Basic and acidic residues" evidence="11">
    <location>
        <begin position="127"/>
        <end position="138"/>
    </location>
</feature>
<dbReference type="InterPro" id="IPR053716">
    <property type="entry name" value="Flag_assembly_chemotaxis_eff"/>
</dbReference>
<keyword evidence="6" id="KW-0145">Chemotaxis</keyword>
<evidence type="ECO:0000256" key="2">
    <source>
        <dbReference type="ARBA" id="ARBA00010004"/>
    </source>
</evidence>
<reference evidence="12 13" key="1">
    <citation type="journal article" date="2014" name="Syst. Appl. Microbiol.">
        <title>Complete genomes of freshwater sulfur oxidizers Sulfuricella denitrificans skB26 and Sulfuritalea hydrogenivorans sk43H: genetic insights into the sulfur oxidation pathway of betaproteobacteria.</title>
        <authorList>
            <person name="Watanabe T."/>
            <person name="Kojima H."/>
            <person name="Fukui M."/>
        </authorList>
    </citation>
    <scope>NUCLEOTIDE SEQUENCE [LARGE SCALE GENOMIC DNA]</scope>
    <source>
        <strain evidence="12">DSM22779</strain>
    </source>
</reference>
<dbReference type="Proteomes" id="UP000031637">
    <property type="component" value="Chromosome"/>
</dbReference>
<dbReference type="KEGG" id="shd:SUTH_00938"/>
<evidence type="ECO:0000256" key="4">
    <source>
        <dbReference type="ARBA" id="ARBA00022448"/>
    </source>
</evidence>
<sequence length="148" mass="17180">MSRVFPLQSLLDLSQLRLDEAGRKLGELIAGEQEASRRHGLLVQYREEYRTRFVRAAQDGLRPGEWQNYTQFIARLDEAINQASSAMNHTRQMTVAGQVEWISKRGRVKAFDTLSDRHQSRITYQDQRQEQKASDEHGARRHAEKAKD</sequence>
<keyword evidence="12" id="KW-0282">Flagellum</keyword>
<comment type="similarity">
    <text evidence="2">Belongs to the FliJ family.</text>
</comment>
<dbReference type="PANTHER" id="PTHR38786:SF1">
    <property type="entry name" value="FLAGELLAR FLIJ PROTEIN"/>
    <property type="match status" value="1"/>
</dbReference>
<evidence type="ECO:0000313" key="13">
    <source>
        <dbReference type="Proteomes" id="UP000031637"/>
    </source>
</evidence>
<keyword evidence="7" id="KW-1005">Bacterial flagellum biogenesis</keyword>
<evidence type="ECO:0000256" key="8">
    <source>
        <dbReference type="ARBA" id="ARBA00022927"/>
    </source>
</evidence>
<keyword evidence="12" id="KW-0966">Cell projection</keyword>
<dbReference type="InterPro" id="IPR012823">
    <property type="entry name" value="Flagell_FliJ"/>
</dbReference>
<accession>W0SBZ6</accession>
<dbReference type="Gene3D" id="1.10.287.1700">
    <property type="match status" value="1"/>
</dbReference>
<keyword evidence="12" id="KW-0969">Cilium</keyword>
<dbReference type="InterPro" id="IPR052570">
    <property type="entry name" value="FliJ"/>
</dbReference>
<dbReference type="OrthoDB" id="6465096at2"/>
<evidence type="ECO:0000313" key="12">
    <source>
        <dbReference type="EMBL" id="BAO28744.1"/>
    </source>
</evidence>
<dbReference type="GO" id="GO:0044781">
    <property type="term" value="P:bacterial-type flagellum organization"/>
    <property type="evidence" value="ECO:0007669"/>
    <property type="project" value="UniProtKB-KW"/>
</dbReference>
<feature type="compositionally biased region" description="Basic residues" evidence="11">
    <location>
        <begin position="139"/>
        <end position="148"/>
    </location>
</feature>
<gene>
    <name evidence="12" type="ORF">SUTH_00938</name>
</gene>
<evidence type="ECO:0000256" key="9">
    <source>
        <dbReference type="ARBA" id="ARBA00023136"/>
    </source>
</evidence>
<proteinExistence type="inferred from homology"/>
<evidence type="ECO:0000256" key="5">
    <source>
        <dbReference type="ARBA" id="ARBA00022475"/>
    </source>
</evidence>
<dbReference type="Pfam" id="PF02050">
    <property type="entry name" value="FliJ"/>
    <property type="match status" value="1"/>
</dbReference>
<dbReference type="PANTHER" id="PTHR38786">
    <property type="entry name" value="FLAGELLAR FLIJ PROTEIN"/>
    <property type="match status" value="1"/>
</dbReference>
<feature type="region of interest" description="Disordered" evidence="11">
    <location>
        <begin position="119"/>
        <end position="148"/>
    </location>
</feature>
<dbReference type="GO" id="GO:0003774">
    <property type="term" value="F:cytoskeletal motor activity"/>
    <property type="evidence" value="ECO:0007669"/>
    <property type="project" value="InterPro"/>
</dbReference>
<dbReference type="HOGENOM" id="CLU_119965_2_0_4"/>
<comment type="subcellular location">
    <subcellularLocation>
        <location evidence="1">Cell membrane</location>
        <topology evidence="1">Peripheral membrane protein</topology>
        <orientation evidence="1">Cytoplasmic side</orientation>
    </subcellularLocation>
</comment>
<organism evidence="12 13">
    <name type="scientific">Sulfuritalea hydrogenivorans sk43H</name>
    <dbReference type="NCBI Taxonomy" id="1223802"/>
    <lineage>
        <taxon>Bacteria</taxon>
        <taxon>Pseudomonadati</taxon>
        <taxon>Pseudomonadota</taxon>
        <taxon>Betaproteobacteria</taxon>
        <taxon>Nitrosomonadales</taxon>
        <taxon>Sterolibacteriaceae</taxon>
        <taxon>Sulfuritalea</taxon>
    </lineage>
</organism>
<keyword evidence="5" id="KW-1003">Cell membrane</keyword>
<evidence type="ECO:0000256" key="3">
    <source>
        <dbReference type="ARBA" id="ARBA00020392"/>
    </source>
</evidence>
<dbReference type="NCBIfam" id="TIGR02473">
    <property type="entry name" value="flagell_FliJ"/>
    <property type="match status" value="1"/>
</dbReference>
<evidence type="ECO:0000256" key="10">
    <source>
        <dbReference type="ARBA" id="ARBA00023225"/>
    </source>
</evidence>
<dbReference type="GO" id="GO:0071973">
    <property type="term" value="P:bacterial-type flagellum-dependent cell motility"/>
    <property type="evidence" value="ECO:0007669"/>
    <property type="project" value="InterPro"/>
</dbReference>
<dbReference type="GO" id="GO:0005886">
    <property type="term" value="C:plasma membrane"/>
    <property type="evidence" value="ECO:0007669"/>
    <property type="project" value="UniProtKB-SubCell"/>
</dbReference>
<keyword evidence="10" id="KW-1006">Bacterial flagellum protein export</keyword>
<dbReference type="EMBL" id="AP012547">
    <property type="protein sequence ID" value="BAO28744.1"/>
    <property type="molecule type" value="Genomic_DNA"/>
</dbReference>
<dbReference type="InterPro" id="IPR018006">
    <property type="entry name" value="Flag_FliJ_proteobac"/>
</dbReference>
<dbReference type="AlphaFoldDB" id="W0SBZ6"/>
<dbReference type="PIRSF" id="PIRSF019404">
    <property type="entry name" value="FliJ"/>
    <property type="match status" value="1"/>
</dbReference>
<evidence type="ECO:0000256" key="7">
    <source>
        <dbReference type="ARBA" id="ARBA00022795"/>
    </source>
</evidence>
<name>W0SBZ6_9PROT</name>
<dbReference type="STRING" id="1223802.SUTH_00938"/>
<dbReference type="GO" id="GO:0006935">
    <property type="term" value="P:chemotaxis"/>
    <property type="evidence" value="ECO:0007669"/>
    <property type="project" value="UniProtKB-KW"/>
</dbReference>
<dbReference type="RefSeq" id="WP_041097469.1">
    <property type="nucleotide sequence ID" value="NZ_AP012547.1"/>
</dbReference>
<evidence type="ECO:0000256" key="11">
    <source>
        <dbReference type="SAM" id="MobiDB-lite"/>
    </source>
</evidence>
<dbReference type="PRINTS" id="PR01004">
    <property type="entry name" value="FLGFLIJ"/>
</dbReference>
<keyword evidence="8" id="KW-0653">Protein transport</keyword>
<keyword evidence="9" id="KW-0472">Membrane</keyword>
<keyword evidence="4" id="KW-0813">Transport</keyword>
<evidence type="ECO:0000256" key="6">
    <source>
        <dbReference type="ARBA" id="ARBA00022500"/>
    </source>
</evidence>
<keyword evidence="13" id="KW-1185">Reference proteome</keyword>